<dbReference type="SUPFAM" id="SSF56112">
    <property type="entry name" value="Protein kinase-like (PK-like)"/>
    <property type="match status" value="1"/>
</dbReference>
<proteinExistence type="predicted"/>
<dbReference type="Proteomes" id="UP001318860">
    <property type="component" value="Unassembled WGS sequence"/>
</dbReference>
<evidence type="ECO:0000313" key="1">
    <source>
        <dbReference type="EMBL" id="KAK6119361.1"/>
    </source>
</evidence>
<dbReference type="PANTHER" id="PTHR10555">
    <property type="entry name" value="SORTING NEXIN"/>
    <property type="match status" value="1"/>
</dbReference>
<evidence type="ECO:0000313" key="2">
    <source>
        <dbReference type="Proteomes" id="UP001318860"/>
    </source>
</evidence>
<dbReference type="InterPro" id="IPR027267">
    <property type="entry name" value="AH/BAR_dom_sf"/>
</dbReference>
<dbReference type="Gene3D" id="1.20.1270.60">
    <property type="entry name" value="Arfaptin homology (AH) domain/BAR domain"/>
    <property type="match status" value="1"/>
</dbReference>
<sequence length="200" mass="22503">MLSVLGMKIEMVLEFLYTAADLIDVMQRVVLFLLYRLLDNGKSKIPGNWYFQEEASRLDAGFQELGQSLSDFGKAVKLLANYEGNVLGKAFTELGAKSEILSIKLQKEAHHLLMNFEEPLKDYVRAVQSIKDMEIGLEQIGPSIAKTKNFSYNELRVATSNFQRTNKIGRGGFGTVYKVQEKHEQFGSITCSQIHQTAVS</sequence>
<protein>
    <submittedName>
        <fullName evidence="1">Uncharacterized protein</fullName>
    </submittedName>
</protein>
<reference evidence="1 2" key="1">
    <citation type="journal article" date="2021" name="Comput. Struct. Biotechnol. J.">
        <title>De novo genome assembly of the potent medicinal plant Rehmannia glutinosa using nanopore technology.</title>
        <authorList>
            <person name="Ma L."/>
            <person name="Dong C."/>
            <person name="Song C."/>
            <person name="Wang X."/>
            <person name="Zheng X."/>
            <person name="Niu Y."/>
            <person name="Chen S."/>
            <person name="Feng W."/>
        </authorList>
    </citation>
    <scope>NUCLEOTIDE SEQUENCE [LARGE SCALE GENOMIC DNA]</scope>
    <source>
        <strain evidence="1">DH-2019</strain>
    </source>
</reference>
<gene>
    <name evidence="1" type="ORF">DH2020_046892</name>
</gene>
<dbReference type="PANTHER" id="PTHR10555:SF170">
    <property type="entry name" value="FI18122P1"/>
    <property type="match status" value="1"/>
</dbReference>
<dbReference type="EMBL" id="JABTTQ020003216">
    <property type="protein sequence ID" value="KAK6119361.1"/>
    <property type="molecule type" value="Genomic_DNA"/>
</dbReference>
<dbReference type="InterPro" id="IPR011009">
    <property type="entry name" value="Kinase-like_dom_sf"/>
</dbReference>
<keyword evidence="2" id="KW-1185">Reference proteome</keyword>
<comment type="caution">
    <text evidence="1">The sequence shown here is derived from an EMBL/GenBank/DDBJ whole genome shotgun (WGS) entry which is preliminary data.</text>
</comment>
<name>A0ABR0UA46_REHGL</name>
<accession>A0ABR0UA46</accession>
<organism evidence="1 2">
    <name type="scientific">Rehmannia glutinosa</name>
    <name type="common">Chinese foxglove</name>
    <dbReference type="NCBI Taxonomy" id="99300"/>
    <lineage>
        <taxon>Eukaryota</taxon>
        <taxon>Viridiplantae</taxon>
        <taxon>Streptophyta</taxon>
        <taxon>Embryophyta</taxon>
        <taxon>Tracheophyta</taxon>
        <taxon>Spermatophyta</taxon>
        <taxon>Magnoliopsida</taxon>
        <taxon>eudicotyledons</taxon>
        <taxon>Gunneridae</taxon>
        <taxon>Pentapetalae</taxon>
        <taxon>asterids</taxon>
        <taxon>lamiids</taxon>
        <taxon>Lamiales</taxon>
        <taxon>Orobanchaceae</taxon>
        <taxon>Rehmannieae</taxon>
        <taxon>Rehmannia</taxon>
    </lineage>
</organism>